<name>A0A5E7EH64_PSEFL</name>
<dbReference type="InterPro" id="IPR050141">
    <property type="entry name" value="GCL_type2/YbdK_subfam"/>
</dbReference>
<evidence type="ECO:0000256" key="4">
    <source>
        <dbReference type="HAMAP-Rule" id="MF_01609"/>
    </source>
</evidence>
<dbReference type="OrthoDB" id="9769628at2"/>
<dbReference type="InterPro" id="IPR014746">
    <property type="entry name" value="Gln_synth/guanido_kin_cat_dom"/>
</dbReference>
<dbReference type="HAMAP" id="MF_01609">
    <property type="entry name" value="Glu_cys_ligase_2"/>
    <property type="match status" value="1"/>
</dbReference>
<keyword evidence="3 4" id="KW-0067">ATP-binding</keyword>
<proteinExistence type="inferred from homology"/>
<dbReference type="PANTHER" id="PTHR36510">
    <property type="entry name" value="GLUTAMATE--CYSTEINE LIGASE 2-RELATED"/>
    <property type="match status" value="1"/>
</dbReference>
<reference evidence="5 6" key="1">
    <citation type="submission" date="2019-09" db="EMBL/GenBank/DDBJ databases">
        <authorList>
            <person name="Chandra G."/>
            <person name="Truman W A."/>
        </authorList>
    </citation>
    <scope>NUCLEOTIDE SEQUENCE [LARGE SCALE GENOMIC DNA]</scope>
    <source>
        <strain evidence="5">PS691</strain>
    </source>
</reference>
<sequence length="373" mass="41904">MNKTLNFGIEEEYLITDLATRTMLSQPTRQLIAECQAALGSHFAFEMFQGQIEVASPVFANLAQANEYLTNARGRLVQILENNDLGLLCAGSHPLADWRLQQATDQEHFRKLFRDFQRVAQRSVLCGLHVHVEVPDRLDRICVMNQVLPWLPLLLALSSSSPFWDGAPSGFMSYRQVACDEWPRMGVPEYFENEQAYRDYLQLLLQTGSISTPGECWWGLRPAARYPTLELRMTDACPRLSDALCIASLFRIMVGHAIETPQPGAGYSQTSQWILKENRWRAKRFGVHGHFIREGSALMLSAGQWLDWAQETFLATAEQLGEAQVFEQARQILEEGSSADRQLHCFDQAQAAGLSTSTALARVVDQLLGAANP</sequence>
<evidence type="ECO:0000256" key="3">
    <source>
        <dbReference type="ARBA" id="ARBA00022840"/>
    </source>
</evidence>
<organism evidence="5 6">
    <name type="scientific">Pseudomonas fluorescens</name>
    <dbReference type="NCBI Taxonomy" id="294"/>
    <lineage>
        <taxon>Bacteria</taxon>
        <taxon>Pseudomonadati</taxon>
        <taxon>Pseudomonadota</taxon>
        <taxon>Gammaproteobacteria</taxon>
        <taxon>Pseudomonadales</taxon>
        <taxon>Pseudomonadaceae</taxon>
        <taxon>Pseudomonas</taxon>
    </lineage>
</organism>
<evidence type="ECO:0000313" key="6">
    <source>
        <dbReference type="Proteomes" id="UP000337909"/>
    </source>
</evidence>
<evidence type="ECO:0000256" key="2">
    <source>
        <dbReference type="ARBA" id="ARBA00022741"/>
    </source>
</evidence>
<dbReference type="Gene3D" id="3.30.590.20">
    <property type="match status" value="1"/>
</dbReference>
<gene>
    <name evidence="5" type="ORF">PS691_04568</name>
</gene>
<keyword evidence="2 4" id="KW-0547">Nucleotide-binding</keyword>
<dbReference type="PANTHER" id="PTHR36510:SF1">
    <property type="entry name" value="GLUTAMATE--CYSTEINE LIGASE 2-RELATED"/>
    <property type="match status" value="1"/>
</dbReference>
<dbReference type="Pfam" id="PF04107">
    <property type="entry name" value="GCS2"/>
    <property type="match status" value="1"/>
</dbReference>
<evidence type="ECO:0000313" key="5">
    <source>
        <dbReference type="EMBL" id="VVO26110.1"/>
    </source>
</evidence>
<keyword evidence="1 4" id="KW-0436">Ligase</keyword>
<dbReference type="GO" id="GO:0004357">
    <property type="term" value="F:glutamate-cysteine ligase activity"/>
    <property type="evidence" value="ECO:0007669"/>
    <property type="project" value="UniProtKB-EC"/>
</dbReference>
<evidence type="ECO:0000256" key="1">
    <source>
        <dbReference type="ARBA" id="ARBA00022598"/>
    </source>
</evidence>
<dbReference type="AlphaFoldDB" id="A0A5E7EH64"/>
<dbReference type="NCBIfam" id="TIGR02050">
    <property type="entry name" value="gshA_cyan_rel"/>
    <property type="match status" value="1"/>
</dbReference>
<dbReference type="RefSeq" id="WP_150644406.1">
    <property type="nucleotide sequence ID" value="NZ_CABVHQ010000059.1"/>
</dbReference>
<comment type="catalytic activity">
    <reaction evidence="4">
        <text>L-cysteine + L-glutamate + ATP = gamma-L-glutamyl-L-cysteine + ADP + phosphate + H(+)</text>
        <dbReference type="Rhea" id="RHEA:13285"/>
        <dbReference type="ChEBI" id="CHEBI:15378"/>
        <dbReference type="ChEBI" id="CHEBI:29985"/>
        <dbReference type="ChEBI" id="CHEBI:30616"/>
        <dbReference type="ChEBI" id="CHEBI:35235"/>
        <dbReference type="ChEBI" id="CHEBI:43474"/>
        <dbReference type="ChEBI" id="CHEBI:58173"/>
        <dbReference type="ChEBI" id="CHEBI:456216"/>
        <dbReference type="EC" id="6.3.2.2"/>
    </reaction>
</comment>
<protein>
    <recommendedName>
        <fullName evidence="4">Putative glutamate--cysteine ligase 2</fullName>
        <ecNumber evidence="4">6.3.2.2</ecNumber>
    </recommendedName>
    <alternativeName>
        <fullName evidence="4">Gamma-glutamylcysteine synthetase 2</fullName>
        <shortName evidence="4">GCS 2</shortName>
        <shortName evidence="4">Gamma-GCS 2</shortName>
    </alternativeName>
</protein>
<dbReference type="NCBIfam" id="NF010039">
    <property type="entry name" value="PRK13515.1"/>
    <property type="match status" value="1"/>
</dbReference>
<comment type="function">
    <text evidence="4">ATP-dependent carboxylate-amine ligase which exhibits weak glutamate--cysteine ligase activity.</text>
</comment>
<dbReference type="EC" id="6.3.2.2" evidence="4"/>
<dbReference type="GO" id="GO:0005524">
    <property type="term" value="F:ATP binding"/>
    <property type="evidence" value="ECO:0007669"/>
    <property type="project" value="UniProtKB-KW"/>
</dbReference>
<dbReference type="GO" id="GO:0042398">
    <property type="term" value="P:modified amino acid biosynthetic process"/>
    <property type="evidence" value="ECO:0007669"/>
    <property type="project" value="InterPro"/>
</dbReference>
<dbReference type="SUPFAM" id="SSF55931">
    <property type="entry name" value="Glutamine synthetase/guanido kinase"/>
    <property type="match status" value="1"/>
</dbReference>
<dbReference type="Proteomes" id="UP000337909">
    <property type="component" value="Unassembled WGS sequence"/>
</dbReference>
<accession>A0A5E7EH64</accession>
<dbReference type="InterPro" id="IPR011793">
    <property type="entry name" value="YbdK"/>
</dbReference>
<dbReference type="EMBL" id="CABVHQ010000059">
    <property type="protein sequence ID" value="VVO26110.1"/>
    <property type="molecule type" value="Genomic_DNA"/>
</dbReference>
<dbReference type="InterPro" id="IPR006336">
    <property type="entry name" value="GCS2"/>
</dbReference>
<comment type="similarity">
    <text evidence="4">Belongs to the glutamate--cysteine ligase type 2 family. YbdK subfamily.</text>
</comment>